<keyword evidence="1" id="KW-0812">Transmembrane</keyword>
<organism evidence="2 3">
    <name type="scientific">Klebsiella pneumoniae</name>
    <dbReference type="NCBI Taxonomy" id="573"/>
    <lineage>
        <taxon>Bacteria</taxon>
        <taxon>Pseudomonadati</taxon>
        <taxon>Pseudomonadota</taxon>
        <taxon>Gammaproteobacteria</taxon>
        <taxon>Enterobacterales</taxon>
        <taxon>Enterobacteriaceae</taxon>
        <taxon>Klebsiella/Raoultella group</taxon>
        <taxon>Klebsiella</taxon>
        <taxon>Klebsiella pneumoniae complex</taxon>
    </lineage>
</organism>
<keyword evidence="1" id="KW-1133">Transmembrane helix</keyword>
<name>A0A447RXM9_KLEPN</name>
<sequence length="55" mass="6101">MSEIAPLMPYTSDIFATTGLKVLVRMPEPACNSMKPIMVLIVPLIITLTLLRSRI</sequence>
<evidence type="ECO:0000256" key="1">
    <source>
        <dbReference type="SAM" id="Phobius"/>
    </source>
</evidence>
<protein>
    <submittedName>
        <fullName evidence="2">Uncharacterized protein</fullName>
    </submittedName>
</protein>
<dbReference type="AlphaFoldDB" id="A0A447RXM9"/>
<gene>
    <name evidence="2" type="ORF">NCTC13635_04559</name>
</gene>
<dbReference type="EMBL" id="LR134162">
    <property type="protein sequence ID" value="VEB04596.1"/>
    <property type="molecule type" value="Genomic_DNA"/>
</dbReference>
<reference evidence="2 3" key="1">
    <citation type="submission" date="2018-12" db="EMBL/GenBank/DDBJ databases">
        <authorList>
            <consortium name="Pathogen Informatics"/>
        </authorList>
    </citation>
    <scope>NUCLEOTIDE SEQUENCE [LARGE SCALE GENOMIC DNA]</scope>
    <source>
        <strain evidence="2 3">NCTC13635</strain>
    </source>
</reference>
<feature type="transmembrane region" description="Helical" evidence="1">
    <location>
        <begin position="33"/>
        <end position="51"/>
    </location>
</feature>
<keyword evidence="1" id="KW-0472">Membrane</keyword>
<dbReference type="Proteomes" id="UP000282433">
    <property type="component" value="Chromosome"/>
</dbReference>
<evidence type="ECO:0000313" key="3">
    <source>
        <dbReference type="Proteomes" id="UP000282433"/>
    </source>
</evidence>
<evidence type="ECO:0000313" key="2">
    <source>
        <dbReference type="EMBL" id="VEB04596.1"/>
    </source>
</evidence>
<proteinExistence type="predicted"/>
<accession>A0A447RXM9</accession>